<evidence type="ECO:0000313" key="1">
    <source>
        <dbReference type="EMBL" id="EMI22350.1"/>
    </source>
</evidence>
<dbReference type="AlphaFoldDB" id="M5RSU3"/>
<reference evidence="1 2" key="1">
    <citation type="journal article" date="2013" name="Mar. Genomics">
        <title>Expression of sulfatases in Rhodopirellula baltica and the diversity of sulfatases in the genus Rhodopirellula.</title>
        <authorList>
            <person name="Wegner C.E."/>
            <person name="Richter-Heitmann T."/>
            <person name="Klindworth A."/>
            <person name="Klockow C."/>
            <person name="Richter M."/>
            <person name="Achstetter T."/>
            <person name="Glockner F.O."/>
            <person name="Harder J."/>
        </authorList>
    </citation>
    <scope>NUCLEOTIDE SEQUENCE [LARGE SCALE GENOMIC DNA]</scope>
    <source>
        <strain evidence="1 2">SM1</strain>
    </source>
</reference>
<keyword evidence="2" id="KW-1185">Reference proteome</keyword>
<organism evidence="1 2">
    <name type="scientific">Rhodopirellula maiorica SM1</name>
    <dbReference type="NCBI Taxonomy" id="1265738"/>
    <lineage>
        <taxon>Bacteria</taxon>
        <taxon>Pseudomonadati</taxon>
        <taxon>Planctomycetota</taxon>
        <taxon>Planctomycetia</taxon>
        <taxon>Pirellulales</taxon>
        <taxon>Pirellulaceae</taxon>
        <taxon>Novipirellula</taxon>
    </lineage>
</organism>
<accession>M5RSU3</accession>
<dbReference type="RefSeq" id="WP_008691540.1">
    <property type="nucleotide sequence ID" value="NZ_ANOG01000113.1"/>
</dbReference>
<proteinExistence type="predicted"/>
<comment type="caution">
    <text evidence="1">The sequence shown here is derived from an EMBL/GenBank/DDBJ whole genome shotgun (WGS) entry which is preliminary data.</text>
</comment>
<dbReference type="Proteomes" id="UP000011991">
    <property type="component" value="Unassembled WGS sequence"/>
</dbReference>
<protein>
    <submittedName>
        <fullName evidence="1">Uncharacterized protein</fullName>
    </submittedName>
</protein>
<name>M5RSU3_9BACT</name>
<evidence type="ECO:0000313" key="2">
    <source>
        <dbReference type="Proteomes" id="UP000011991"/>
    </source>
</evidence>
<dbReference type="PATRIC" id="fig|1265738.3.peg.727"/>
<sequence>MSGTSVHPLHFRYVSKEPRQQTRTLLFQLLGELDSAERSALLRDTYTSFQVCPTADTEPECFRELATRLGRIAKLMPNEQPFVFGLVCYVLGNALDRSSHRIRKFITAKKKMLDFMPEVVQQIADLREEECQLHAAYHAFCETDVAGLLDDTPSMDFGSEWLVETEPSGESSSLKNDLNDDEPEPLTLEQIDLHVLSKLLFPYDEELPDRSGQTAFLDQLSAALAGDAVQMETRVVVRVGDRAIAVGASDYCGPSGLNPDCPKVARLRIGHVTQDDVQTLAKLGLTLKDDSSISGSLEFSVLQRELLLLVDWTVEWIRGQESESPVLPPLPIQISGDADEDLPQTAGAFVRDMVAAQSSETFSNFGSDWREHKYLWSRAAREAYNTWEAKHGDRGGDDE</sequence>
<dbReference type="EMBL" id="ANOG01000113">
    <property type="protein sequence ID" value="EMI22350.1"/>
    <property type="molecule type" value="Genomic_DNA"/>
</dbReference>
<gene>
    <name evidence="1" type="ORF">RMSM_00727</name>
</gene>